<name>A0ABU2JZ83_9ACTN</name>
<feature type="region of interest" description="Disordered" evidence="1">
    <location>
        <begin position="1"/>
        <end position="24"/>
    </location>
</feature>
<dbReference type="Gene3D" id="3.10.450.50">
    <property type="match status" value="1"/>
</dbReference>
<evidence type="ECO:0000256" key="1">
    <source>
        <dbReference type="SAM" id="MobiDB-lite"/>
    </source>
</evidence>
<sequence length="168" mass="17100">MALPTVTPLPSSSEGPAAPVPPPAAPAAVDRLSADIVETLVRDWHQCLADRAPVALLTSDLANGLRLDLPGGVVRGLAEFRRWYAAGDHLPLAGRGVSLTDVRVRLLSPVHGELTTTAGGGAPGAAPTRQEWLVVLQDGAPRIRSVSVEPAAPAAPVAAGQAAVLNAA</sequence>
<keyword evidence="3" id="KW-1185">Reference proteome</keyword>
<dbReference type="InterPro" id="IPR032710">
    <property type="entry name" value="NTF2-like_dom_sf"/>
</dbReference>
<dbReference type="Proteomes" id="UP001183410">
    <property type="component" value="Unassembled WGS sequence"/>
</dbReference>
<evidence type="ECO:0000313" key="2">
    <source>
        <dbReference type="EMBL" id="MDT0270316.1"/>
    </source>
</evidence>
<reference evidence="3" key="1">
    <citation type="submission" date="2023-07" db="EMBL/GenBank/DDBJ databases">
        <title>30 novel species of actinomycetes from the DSMZ collection.</title>
        <authorList>
            <person name="Nouioui I."/>
        </authorList>
    </citation>
    <scope>NUCLEOTIDE SEQUENCE [LARGE SCALE GENOMIC DNA]</scope>
    <source>
        <strain evidence="3">DSM 44915</strain>
    </source>
</reference>
<gene>
    <name evidence="2" type="ORF">RM844_28995</name>
</gene>
<evidence type="ECO:0000313" key="3">
    <source>
        <dbReference type="Proteomes" id="UP001183410"/>
    </source>
</evidence>
<dbReference type="RefSeq" id="WP_311670384.1">
    <property type="nucleotide sequence ID" value="NZ_JAVREO010000025.1"/>
</dbReference>
<organism evidence="2 3">
    <name type="scientific">Streptomyces chisholmiae</name>
    <dbReference type="NCBI Taxonomy" id="3075540"/>
    <lineage>
        <taxon>Bacteria</taxon>
        <taxon>Bacillati</taxon>
        <taxon>Actinomycetota</taxon>
        <taxon>Actinomycetes</taxon>
        <taxon>Kitasatosporales</taxon>
        <taxon>Streptomycetaceae</taxon>
        <taxon>Streptomyces</taxon>
    </lineage>
</organism>
<proteinExistence type="predicted"/>
<protein>
    <recommendedName>
        <fullName evidence="4">Nuclear transport factor 2 family protein</fullName>
    </recommendedName>
</protein>
<comment type="caution">
    <text evidence="2">The sequence shown here is derived from an EMBL/GenBank/DDBJ whole genome shotgun (WGS) entry which is preliminary data.</text>
</comment>
<dbReference type="SUPFAM" id="SSF54427">
    <property type="entry name" value="NTF2-like"/>
    <property type="match status" value="1"/>
</dbReference>
<dbReference type="EMBL" id="JAVREO010000025">
    <property type="protein sequence ID" value="MDT0270316.1"/>
    <property type="molecule type" value="Genomic_DNA"/>
</dbReference>
<evidence type="ECO:0008006" key="4">
    <source>
        <dbReference type="Google" id="ProtNLM"/>
    </source>
</evidence>
<accession>A0ABU2JZ83</accession>